<comment type="caution">
    <text evidence="2">The sequence shown here is derived from an EMBL/GenBank/DDBJ whole genome shotgun (WGS) entry which is preliminary data.</text>
</comment>
<feature type="chain" id="PRO_5019718924" evidence="1">
    <location>
        <begin position="23"/>
        <end position="302"/>
    </location>
</feature>
<dbReference type="RefSeq" id="WP_121090024.1">
    <property type="nucleotide sequence ID" value="NZ_RBZU01000013.1"/>
</dbReference>
<evidence type="ECO:0000313" key="2">
    <source>
        <dbReference type="EMBL" id="RKP47156.1"/>
    </source>
</evidence>
<feature type="signal peptide" evidence="1">
    <location>
        <begin position="1"/>
        <end position="22"/>
    </location>
</feature>
<evidence type="ECO:0000313" key="3">
    <source>
        <dbReference type="Proteomes" id="UP000270342"/>
    </source>
</evidence>
<evidence type="ECO:0000256" key="1">
    <source>
        <dbReference type="SAM" id="SignalP"/>
    </source>
</evidence>
<name>A0A494XF92_9BURK</name>
<gene>
    <name evidence="2" type="ORF">D7S86_23750</name>
</gene>
<accession>A0A494XF92</accession>
<reference evidence="2 3" key="1">
    <citation type="submission" date="2018-10" db="EMBL/GenBank/DDBJ databases">
        <title>Robbsia sp. DHC34, isolated from soil.</title>
        <authorList>
            <person name="Gao Z.-H."/>
            <person name="Qiu L.-H."/>
        </authorList>
    </citation>
    <scope>NUCLEOTIDE SEQUENCE [LARGE SCALE GENOMIC DNA]</scope>
    <source>
        <strain evidence="2 3">DHC34</strain>
    </source>
</reference>
<protein>
    <submittedName>
        <fullName evidence="2">Uncharacterized protein</fullName>
    </submittedName>
</protein>
<dbReference type="EMBL" id="RBZU01000013">
    <property type="protein sequence ID" value="RKP47156.1"/>
    <property type="molecule type" value="Genomic_DNA"/>
</dbReference>
<proteinExistence type="predicted"/>
<dbReference type="Proteomes" id="UP000270342">
    <property type="component" value="Unassembled WGS sequence"/>
</dbReference>
<dbReference type="AlphaFoldDB" id="A0A494XF92"/>
<keyword evidence="1" id="KW-0732">Signal</keyword>
<sequence>MTTIHQWLLSTLLICVATGAVAQQKPGTRTVSDSKPSLNATLALIQKKQNAQGLLSADFHVSDSSSNSNFEVTETWSNHLIPDASTCRITNQHTDQAVKNRAGGSSPLNSQSYVLDLRAVTKVSVMTWAQAATEDNASQGLAYITMLDSDPVFFAAKIYKKNDKPTEYIFRDIDTANQVAKAVVHAVELCGGGGDDDPAQAANVNEPDPRAAAQAQLDAQRASDQLAQAQANQQRVAACNAGCDTAQTQCNQAAASQLGTTLGSIIGNTISHNFAAAQQSAAEIGDPNACQQQFDQCTSTCQ</sequence>
<organism evidence="2 3">
    <name type="scientific">Pararobbsia silviterrae</name>
    <dbReference type="NCBI Taxonomy" id="1792498"/>
    <lineage>
        <taxon>Bacteria</taxon>
        <taxon>Pseudomonadati</taxon>
        <taxon>Pseudomonadota</taxon>
        <taxon>Betaproteobacteria</taxon>
        <taxon>Burkholderiales</taxon>
        <taxon>Burkholderiaceae</taxon>
        <taxon>Pararobbsia</taxon>
    </lineage>
</organism>
<keyword evidence="3" id="KW-1185">Reference proteome</keyword>